<keyword evidence="6 7" id="KW-0472">Membrane</keyword>
<feature type="transmembrane region" description="Helical" evidence="7">
    <location>
        <begin position="300"/>
        <end position="320"/>
    </location>
</feature>
<feature type="transmembrane region" description="Helical" evidence="7">
    <location>
        <begin position="206"/>
        <end position="225"/>
    </location>
</feature>
<dbReference type="InterPro" id="IPR018629">
    <property type="entry name" value="XK-rel"/>
</dbReference>
<feature type="compositionally biased region" description="Low complexity" evidence="8">
    <location>
        <begin position="624"/>
        <end position="637"/>
    </location>
</feature>
<keyword evidence="4 7" id="KW-0812">Transmembrane</keyword>
<evidence type="ECO:0000256" key="5">
    <source>
        <dbReference type="ARBA" id="ARBA00022989"/>
    </source>
</evidence>
<keyword evidence="10" id="KW-1185">Reference proteome</keyword>
<feature type="region of interest" description="Disordered" evidence="8">
    <location>
        <begin position="604"/>
        <end position="657"/>
    </location>
</feature>
<evidence type="ECO:0000256" key="2">
    <source>
        <dbReference type="ARBA" id="ARBA00008789"/>
    </source>
</evidence>
<evidence type="ECO:0000313" key="10">
    <source>
        <dbReference type="Proteomes" id="UP001283361"/>
    </source>
</evidence>
<dbReference type="PANTHER" id="PTHR16024">
    <property type="entry name" value="XK-RELATED PROTEIN"/>
    <property type="match status" value="1"/>
</dbReference>
<reference evidence="9" key="1">
    <citation type="journal article" date="2023" name="G3 (Bethesda)">
        <title>A reference genome for the long-term kleptoplast-retaining sea slug Elysia crispata morphotype clarki.</title>
        <authorList>
            <person name="Eastman K.E."/>
            <person name="Pendleton A.L."/>
            <person name="Shaikh M.A."/>
            <person name="Suttiyut T."/>
            <person name="Ogas R."/>
            <person name="Tomko P."/>
            <person name="Gavelis G."/>
            <person name="Widhalm J.R."/>
            <person name="Wisecaver J.H."/>
        </authorList>
    </citation>
    <scope>NUCLEOTIDE SEQUENCE</scope>
    <source>
        <strain evidence="9">ECLA1</strain>
    </source>
</reference>
<protein>
    <recommendedName>
        <fullName evidence="7">XK-related protein</fullName>
    </recommendedName>
</protein>
<comment type="similarity">
    <text evidence="2 7">Belongs to the XK family.</text>
</comment>
<dbReference type="Proteomes" id="UP001283361">
    <property type="component" value="Unassembled WGS sequence"/>
</dbReference>
<feature type="transmembrane region" description="Helical" evidence="7">
    <location>
        <begin position="268"/>
        <end position="288"/>
    </location>
</feature>
<dbReference type="EMBL" id="JAWDGP010006167">
    <property type="protein sequence ID" value="KAK3746129.1"/>
    <property type="molecule type" value="Genomic_DNA"/>
</dbReference>
<comment type="subcellular location">
    <subcellularLocation>
        <location evidence="1">Cell membrane</location>
        <topology evidence="1">Multi-pass membrane protein</topology>
    </subcellularLocation>
    <subcellularLocation>
        <location evidence="7">Membrane</location>
        <topology evidence="7">Multi-pass membrane protein</topology>
    </subcellularLocation>
</comment>
<proteinExistence type="inferred from homology"/>
<comment type="caution">
    <text evidence="9">The sequence shown here is derived from an EMBL/GenBank/DDBJ whole genome shotgun (WGS) entry which is preliminary data.</text>
</comment>
<name>A0AAE0YIH9_9GAST</name>
<dbReference type="GO" id="GO:0005886">
    <property type="term" value="C:plasma membrane"/>
    <property type="evidence" value="ECO:0007669"/>
    <property type="project" value="UniProtKB-SubCell"/>
</dbReference>
<evidence type="ECO:0000256" key="6">
    <source>
        <dbReference type="ARBA" id="ARBA00023136"/>
    </source>
</evidence>
<dbReference type="InterPro" id="IPR050895">
    <property type="entry name" value="XK-related_scramblase"/>
</dbReference>
<accession>A0AAE0YIH9</accession>
<keyword evidence="5 7" id="KW-1133">Transmembrane helix</keyword>
<feature type="transmembrane region" description="Helical" evidence="7">
    <location>
        <begin position="174"/>
        <end position="194"/>
    </location>
</feature>
<organism evidence="9 10">
    <name type="scientific">Elysia crispata</name>
    <name type="common">lettuce slug</name>
    <dbReference type="NCBI Taxonomy" id="231223"/>
    <lineage>
        <taxon>Eukaryota</taxon>
        <taxon>Metazoa</taxon>
        <taxon>Spiralia</taxon>
        <taxon>Lophotrochozoa</taxon>
        <taxon>Mollusca</taxon>
        <taxon>Gastropoda</taxon>
        <taxon>Heterobranchia</taxon>
        <taxon>Euthyneura</taxon>
        <taxon>Panpulmonata</taxon>
        <taxon>Sacoglossa</taxon>
        <taxon>Placobranchoidea</taxon>
        <taxon>Plakobranchidae</taxon>
        <taxon>Elysia</taxon>
    </lineage>
</organism>
<feature type="compositionally biased region" description="Polar residues" evidence="8">
    <location>
        <begin position="604"/>
        <end position="615"/>
    </location>
</feature>
<evidence type="ECO:0000313" key="9">
    <source>
        <dbReference type="EMBL" id="KAK3746129.1"/>
    </source>
</evidence>
<dbReference type="PANTHER" id="PTHR16024:SF6">
    <property type="entry name" value="XK-RELATED PROTEIN"/>
    <property type="match status" value="1"/>
</dbReference>
<feature type="transmembrane region" description="Helical" evidence="7">
    <location>
        <begin position="70"/>
        <end position="88"/>
    </location>
</feature>
<feature type="transmembrane region" description="Helical" evidence="7">
    <location>
        <begin position="133"/>
        <end position="154"/>
    </location>
</feature>
<evidence type="ECO:0000256" key="8">
    <source>
        <dbReference type="SAM" id="MobiDB-lite"/>
    </source>
</evidence>
<dbReference type="Pfam" id="PF09815">
    <property type="entry name" value="XK-related"/>
    <property type="match status" value="1"/>
</dbReference>
<feature type="transmembrane region" description="Helical" evidence="7">
    <location>
        <begin position="36"/>
        <end position="58"/>
    </location>
</feature>
<evidence type="ECO:0000256" key="3">
    <source>
        <dbReference type="ARBA" id="ARBA00022475"/>
    </source>
</evidence>
<gene>
    <name evidence="9" type="ORF">RRG08_003569</name>
</gene>
<evidence type="ECO:0000256" key="4">
    <source>
        <dbReference type="ARBA" id="ARBA00022692"/>
    </source>
</evidence>
<evidence type="ECO:0000256" key="1">
    <source>
        <dbReference type="ARBA" id="ARBA00004651"/>
    </source>
</evidence>
<sequence>MLAVISVVFLYMETSLQLFVVVTSHALPVPEVPVALATIALTFLAFLITTITSIALTLQLTTFRKKLRSKLIFSALHACGTGLLWRAFKLVLIFSESDLKHLNYLRMVHVGLQSSPYVTLYIRFFVVGSKINAIQALSLVVSIVSSSLALTAFNLGKHFTSYTNKEQPTVENSFFRQCSLLVATTVGTTFVYGVRLISIALMASQQGFWVFLPLALHFLVMVSMYGFQLFKEGNLRYKTLCSQVLHSAGMAWLNVLDFVQDSIPSMKCRYVGFGSLYLVENIIMLSFWLLDSNLSSMSKLFMITGILAIFIIGLIAKFLAYDSLNDKHTKSGSDDSGSAPYRQICTNIATLPHSTRDSQSEVGRGHSNYDNMDDLISIIQTAVQARSQSNISGVLFRNGTSECETCRIHSPRVHQSQDEKLFHSDICSISGSCSETQEFSQSQCSQSRHKIHTLKPFYSHYSLIFNDKDNSDTLLSSHYLHNREKSLVYQRNNHSEETSMRQASEILLDPSNINHPEWEADGGASQLCQNPTFKLKHCSCNGDSKDELRVAHPHPHRIRDCFEPRSQRTRFQYSSDFGLSPCTFEMTQFSNSPSISLSKEMTYSEITQSSLPETQTETDDGGDSRTSSTFTSSSTTTIQTNRNLSSRTPLPDSSQTIPASERVLQWLSNTAAAELHLRESAKISYHSPSSQSSVIF</sequence>
<keyword evidence="3" id="KW-1003">Cell membrane</keyword>
<dbReference type="AlphaFoldDB" id="A0AAE0YIH9"/>
<evidence type="ECO:0000256" key="7">
    <source>
        <dbReference type="RuleBase" id="RU910716"/>
    </source>
</evidence>
<feature type="compositionally biased region" description="Polar residues" evidence="8">
    <location>
        <begin position="638"/>
        <end position="657"/>
    </location>
</feature>